<evidence type="ECO:0000256" key="1">
    <source>
        <dbReference type="ARBA" id="ARBA00023125"/>
    </source>
</evidence>
<dbReference type="InterPro" id="IPR001647">
    <property type="entry name" value="HTH_TetR"/>
</dbReference>
<sequence>MARNEERRRHLADAGLKVLADSGARGLTHRAVDREAGLPAGTASNYFSTRDALVAALVLRIEERLSPSASDLAARAGRDPDRALFADYTRDVIRRLMADRDATIALFELRLEALRHPEVAGPLAEWRRGSFAGDVEFTGNAGLPGGTWEVALFHYAIEGFVFDQLTGPLLPDVSPDEVVDHLVTRLIP</sequence>
<dbReference type="Gene3D" id="1.10.357.10">
    <property type="entry name" value="Tetracycline Repressor, domain 2"/>
    <property type="match status" value="1"/>
</dbReference>
<reference evidence="4 5" key="1">
    <citation type="submission" date="2019-05" db="EMBL/GenBank/DDBJ databases">
        <title>Kocuria coralli sp. nov., a novel actinobacterium isolated from coral reef seawater.</title>
        <authorList>
            <person name="Li J."/>
        </authorList>
    </citation>
    <scope>NUCLEOTIDE SEQUENCE [LARGE SCALE GENOMIC DNA]</scope>
    <source>
        <strain evidence="4 5">SCSIO 13007</strain>
    </source>
</reference>
<organism evidence="4 5">
    <name type="scientific">Kocuria coralli</name>
    <dbReference type="NCBI Taxonomy" id="1461025"/>
    <lineage>
        <taxon>Bacteria</taxon>
        <taxon>Bacillati</taxon>
        <taxon>Actinomycetota</taxon>
        <taxon>Actinomycetes</taxon>
        <taxon>Micrococcales</taxon>
        <taxon>Micrococcaceae</taxon>
        <taxon>Kocuria</taxon>
    </lineage>
</organism>
<comment type="caution">
    <text evidence="4">The sequence shown here is derived from an EMBL/GenBank/DDBJ whole genome shotgun (WGS) entry which is preliminary data.</text>
</comment>
<keyword evidence="5" id="KW-1185">Reference proteome</keyword>
<dbReference type="InterPro" id="IPR041583">
    <property type="entry name" value="TetR_C_31"/>
</dbReference>
<dbReference type="RefSeq" id="WP_158033518.1">
    <property type="nucleotide sequence ID" value="NZ_ML708615.1"/>
</dbReference>
<dbReference type="Proteomes" id="UP000325957">
    <property type="component" value="Unassembled WGS sequence"/>
</dbReference>
<dbReference type="Pfam" id="PF17940">
    <property type="entry name" value="TetR_C_31"/>
    <property type="match status" value="1"/>
</dbReference>
<feature type="domain" description="HTH tetR-type" evidence="3">
    <location>
        <begin position="5"/>
        <end position="65"/>
    </location>
</feature>
<gene>
    <name evidence="4" type="ORF">FCK90_06640</name>
</gene>
<dbReference type="EMBL" id="SZWF01000006">
    <property type="protein sequence ID" value="KAA9394495.1"/>
    <property type="molecule type" value="Genomic_DNA"/>
</dbReference>
<evidence type="ECO:0000256" key="2">
    <source>
        <dbReference type="PROSITE-ProRule" id="PRU00335"/>
    </source>
</evidence>
<dbReference type="AlphaFoldDB" id="A0A5J5KZX9"/>
<name>A0A5J5KZX9_9MICC</name>
<accession>A0A5J5KZX9</accession>
<dbReference type="InterPro" id="IPR009057">
    <property type="entry name" value="Homeodomain-like_sf"/>
</dbReference>
<evidence type="ECO:0000259" key="3">
    <source>
        <dbReference type="PROSITE" id="PS50977"/>
    </source>
</evidence>
<evidence type="ECO:0000313" key="5">
    <source>
        <dbReference type="Proteomes" id="UP000325957"/>
    </source>
</evidence>
<dbReference type="SUPFAM" id="SSF46689">
    <property type="entry name" value="Homeodomain-like"/>
    <property type="match status" value="1"/>
</dbReference>
<proteinExistence type="predicted"/>
<protein>
    <submittedName>
        <fullName evidence="4">TetR family transcriptional regulator</fullName>
    </submittedName>
</protein>
<dbReference type="GO" id="GO:0003677">
    <property type="term" value="F:DNA binding"/>
    <property type="evidence" value="ECO:0007669"/>
    <property type="project" value="UniProtKB-UniRule"/>
</dbReference>
<dbReference type="PROSITE" id="PS50977">
    <property type="entry name" value="HTH_TETR_2"/>
    <property type="match status" value="1"/>
</dbReference>
<dbReference type="Pfam" id="PF00440">
    <property type="entry name" value="TetR_N"/>
    <property type="match status" value="1"/>
</dbReference>
<dbReference type="OrthoDB" id="7506349at2"/>
<evidence type="ECO:0000313" key="4">
    <source>
        <dbReference type="EMBL" id="KAA9394495.1"/>
    </source>
</evidence>
<feature type="DNA-binding region" description="H-T-H motif" evidence="2">
    <location>
        <begin position="28"/>
        <end position="47"/>
    </location>
</feature>
<keyword evidence="1 2" id="KW-0238">DNA-binding</keyword>